<dbReference type="Proteomes" id="UP000275846">
    <property type="component" value="Unassembled WGS sequence"/>
</dbReference>
<dbReference type="WBParaSite" id="SSLN_0000528901-mRNA-1">
    <property type="protein sequence ID" value="SSLN_0000528901-mRNA-1"/>
    <property type="gene ID" value="SSLN_0000528901"/>
</dbReference>
<keyword evidence="2" id="KW-1185">Reference proteome</keyword>
<dbReference type="EMBL" id="UYSU01033124">
    <property type="protein sequence ID" value="VDL91511.1"/>
    <property type="molecule type" value="Genomic_DNA"/>
</dbReference>
<evidence type="ECO:0000313" key="3">
    <source>
        <dbReference type="WBParaSite" id="SSLN_0000528901-mRNA-1"/>
    </source>
</evidence>
<organism evidence="3">
    <name type="scientific">Schistocephalus solidus</name>
    <name type="common">Tapeworm</name>
    <dbReference type="NCBI Taxonomy" id="70667"/>
    <lineage>
        <taxon>Eukaryota</taxon>
        <taxon>Metazoa</taxon>
        <taxon>Spiralia</taxon>
        <taxon>Lophotrochozoa</taxon>
        <taxon>Platyhelminthes</taxon>
        <taxon>Cestoda</taxon>
        <taxon>Eucestoda</taxon>
        <taxon>Diphyllobothriidea</taxon>
        <taxon>Diphyllobothriidae</taxon>
        <taxon>Schistocephalus</taxon>
    </lineage>
</organism>
<accession>A0A183SLM8</accession>
<protein>
    <submittedName>
        <fullName evidence="1 3">Uncharacterized protein</fullName>
    </submittedName>
</protein>
<evidence type="ECO:0000313" key="1">
    <source>
        <dbReference type="EMBL" id="VDL91511.1"/>
    </source>
</evidence>
<sequence length="112" mass="12503">MRKMRDIVTLSADKGRSTVVMDKAEYCTRLENLLMDKESYVPSTASEFKKLETTINKTIDKLKKTGAFLRREALAATVTDAAMVRFYGLPKPGLAIDTIDGVLRKPINSSNM</sequence>
<reference evidence="3" key="1">
    <citation type="submission" date="2016-06" db="UniProtKB">
        <authorList>
            <consortium name="WormBaseParasite"/>
        </authorList>
    </citation>
    <scope>IDENTIFICATION</scope>
</reference>
<dbReference type="AlphaFoldDB" id="A0A183SLM8"/>
<evidence type="ECO:0000313" key="2">
    <source>
        <dbReference type="Proteomes" id="UP000275846"/>
    </source>
</evidence>
<name>A0A183SLM8_SCHSO</name>
<reference evidence="1 2" key="2">
    <citation type="submission" date="2018-11" db="EMBL/GenBank/DDBJ databases">
        <authorList>
            <consortium name="Pathogen Informatics"/>
        </authorList>
    </citation>
    <scope>NUCLEOTIDE SEQUENCE [LARGE SCALE GENOMIC DNA]</scope>
    <source>
        <strain evidence="1 2">NST_G2</strain>
    </source>
</reference>
<dbReference type="OrthoDB" id="10029313at2759"/>
<gene>
    <name evidence="1" type="ORF">SSLN_LOCUS5126</name>
</gene>
<proteinExistence type="predicted"/>